<dbReference type="PANTHER" id="PTHR11202">
    <property type="entry name" value="SPROUTY-RELATED, EVH1 DOMAIN-CONTAINING PROTEIN FAMILY MEMBER"/>
    <property type="match status" value="1"/>
</dbReference>
<gene>
    <name evidence="2" type="ORF">XENORESO_012790</name>
</gene>
<feature type="region of interest" description="Disordered" evidence="1">
    <location>
        <begin position="1"/>
        <end position="113"/>
    </location>
</feature>
<name>A0ABV0VTJ8_9TELE</name>
<dbReference type="EMBL" id="JAHRIM010010410">
    <property type="protein sequence ID" value="MEQ2260309.1"/>
    <property type="molecule type" value="Genomic_DNA"/>
</dbReference>
<dbReference type="Proteomes" id="UP001444071">
    <property type="component" value="Unassembled WGS sequence"/>
</dbReference>
<comment type="caution">
    <text evidence="2">The sequence shown here is derived from an EMBL/GenBank/DDBJ whole genome shotgun (WGS) entry which is preliminary data.</text>
</comment>
<dbReference type="PANTHER" id="PTHR11202:SF12">
    <property type="entry name" value="VASODILATOR-STIMULATED PHOSPHOPROTEIN"/>
    <property type="match status" value="1"/>
</dbReference>
<evidence type="ECO:0000313" key="3">
    <source>
        <dbReference type="Proteomes" id="UP001444071"/>
    </source>
</evidence>
<sequence>QEEGGSGPPPARTEPNRMSNSSIGGGGGGGGSGGGGSGGGGGGGGLMGEMSAILARRRKAADTAEKPPVKTQDNDDSEPQGQSDTIRRPWEKASMTRNNSIPKSMDTTPSLSQAPRYTCCSPPAFPELHRCSLHTWVADCAVESTIKWN</sequence>
<accession>A0ABV0VTJ8</accession>
<organism evidence="2 3">
    <name type="scientific">Xenotaenia resolanae</name>
    <dbReference type="NCBI Taxonomy" id="208358"/>
    <lineage>
        <taxon>Eukaryota</taxon>
        <taxon>Metazoa</taxon>
        <taxon>Chordata</taxon>
        <taxon>Craniata</taxon>
        <taxon>Vertebrata</taxon>
        <taxon>Euteleostomi</taxon>
        <taxon>Actinopterygii</taxon>
        <taxon>Neopterygii</taxon>
        <taxon>Teleostei</taxon>
        <taxon>Neoteleostei</taxon>
        <taxon>Acanthomorphata</taxon>
        <taxon>Ovalentaria</taxon>
        <taxon>Atherinomorphae</taxon>
        <taxon>Cyprinodontiformes</taxon>
        <taxon>Goodeidae</taxon>
        <taxon>Xenotaenia</taxon>
    </lineage>
</organism>
<keyword evidence="3" id="KW-1185">Reference proteome</keyword>
<feature type="compositionally biased region" description="Gly residues" evidence="1">
    <location>
        <begin position="23"/>
        <end position="47"/>
    </location>
</feature>
<proteinExistence type="predicted"/>
<reference evidence="2 3" key="1">
    <citation type="submission" date="2021-06" db="EMBL/GenBank/DDBJ databases">
        <authorList>
            <person name="Palmer J.M."/>
        </authorList>
    </citation>
    <scope>NUCLEOTIDE SEQUENCE [LARGE SCALE GENOMIC DNA]</scope>
    <source>
        <strain evidence="2 3">XR_2019</strain>
        <tissue evidence="2">Muscle</tissue>
    </source>
</reference>
<feature type="compositionally biased region" description="Polar residues" evidence="1">
    <location>
        <begin position="95"/>
        <end position="113"/>
    </location>
</feature>
<feature type="non-terminal residue" evidence="2">
    <location>
        <position position="1"/>
    </location>
</feature>
<protein>
    <submittedName>
        <fullName evidence="2">Uncharacterized protein</fullName>
    </submittedName>
</protein>
<evidence type="ECO:0000313" key="2">
    <source>
        <dbReference type="EMBL" id="MEQ2260309.1"/>
    </source>
</evidence>
<evidence type="ECO:0000256" key="1">
    <source>
        <dbReference type="SAM" id="MobiDB-lite"/>
    </source>
</evidence>